<evidence type="ECO:0000256" key="1">
    <source>
        <dbReference type="SAM" id="SignalP"/>
    </source>
</evidence>
<keyword evidence="1" id="KW-0732">Signal</keyword>
<keyword evidence="2" id="KW-1185">Reference proteome</keyword>
<dbReference type="InterPro" id="IPR052823">
    <property type="entry name" value="SXP/RAL-2_related"/>
</dbReference>
<feature type="signal peptide" evidence="1">
    <location>
        <begin position="1"/>
        <end position="21"/>
    </location>
</feature>
<feature type="chain" id="PRO_5038009894" evidence="1">
    <location>
        <begin position="22"/>
        <end position="161"/>
    </location>
</feature>
<dbReference type="PANTHER" id="PTHR21593:SF36">
    <property type="entry name" value="DUF148 DOMAIN-CONTAINING PROTEIN-RELATED"/>
    <property type="match status" value="1"/>
</dbReference>
<dbReference type="WBParaSite" id="ACRNAN_Path_476.g1791.t1">
    <property type="protein sequence ID" value="ACRNAN_Path_476.g1791.t1"/>
    <property type="gene ID" value="ACRNAN_Path_476.g1791"/>
</dbReference>
<evidence type="ECO:0000313" key="3">
    <source>
        <dbReference type="WBParaSite" id="ACRNAN_Path_476.g1791.t1"/>
    </source>
</evidence>
<name>A0A914C791_9BILA</name>
<dbReference type="Proteomes" id="UP000887540">
    <property type="component" value="Unplaced"/>
</dbReference>
<reference evidence="3" key="1">
    <citation type="submission" date="2022-11" db="UniProtKB">
        <authorList>
            <consortium name="WormBaseParasite"/>
        </authorList>
    </citation>
    <scope>IDENTIFICATION</scope>
</reference>
<evidence type="ECO:0000313" key="2">
    <source>
        <dbReference type="Proteomes" id="UP000887540"/>
    </source>
</evidence>
<accession>A0A914C791</accession>
<proteinExistence type="predicted"/>
<protein>
    <submittedName>
        <fullName evidence="3">Uncharacterized protein</fullName>
    </submittedName>
</protein>
<dbReference type="PANTHER" id="PTHR21593">
    <property type="entry name" value="PRION-LIKE- Q/N-RICH -DOMAIN-BEARING PROTEIN PROTEIN"/>
    <property type="match status" value="1"/>
</dbReference>
<sequence length="161" mass="18837">MVARKLLIICLIAFSISSVYSQNTNQQGLLQNRLKFYNDLTPDQQDQFIKIVNNDSLSFNQKYAQLRQFDQQLNPNQQNEFNTYYKSLQADNKEYYDILNNSFSKLSPDAAPYGQQLLPLLESQDLPFEQIIQQIQNIVDKAPSRVRRELQRVLSQVLMQV</sequence>
<dbReference type="AlphaFoldDB" id="A0A914C791"/>
<organism evidence="2 3">
    <name type="scientific">Acrobeloides nanus</name>
    <dbReference type="NCBI Taxonomy" id="290746"/>
    <lineage>
        <taxon>Eukaryota</taxon>
        <taxon>Metazoa</taxon>
        <taxon>Ecdysozoa</taxon>
        <taxon>Nematoda</taxon>
        <taxon>Chromadorea</taxon>
        <taxon>Rhabditida</taxon>
        <taxon>Tylenchina</taxon>
        <taxon>Cephalobomorpha</taxon>
        <taxon>Cephaloboidea</taxon>
        <taxon>Cephalobidae</taxon>
        <taxon>Acrobeloides</taxon>
    </lineage>
</organism>